<keyword evidence="19" id="KW-0325">Glycoprotein</keyword>
<dbReference type="InterPro" id="IPR011009">
    <property type="entry name" value="Kinase-like_dom_sf"/>
</dbReference>
<accession>A0A8B8DPR3</accession>
<evidence type="ECO:0000256" key="12">
    <source>
        <dbReference type="ARBA" id="ARBA00022840"/>
    </source>
</evidence>
<keyword evidence="7 28" id="KW-0732">Signal</keyword>
<keyword evidence="18 26" id="KW-0675">Receptor</keyword>
<dbReference type="GO" id="GO:0005524">
    <property type="term" value="F:ATP binding"/>
    <property type="evidence" value="ECO:0007669"/>
    <property type="project" value="UniProtKB-UniRule"/>
</dbReference>
<evidence type="ECO:0000256" key="24">
    <source>
        <dbReference type="PIRSR" id="PIRSR620777-52"/>
    </source>
</evidence>
<evidence type="ECO:0000259" key="30">
    <source>
        <dbReference type="PROSITE" id="PS50835"/>
    </source>
</evidence>
<dbReference type="Gene3D" id="2.60.40.10">
    <property type="entry name" value="Immunoglobulins"/>
    <property type="match status" value="2"/>
</dbReference>
<dbReference type="KEGG" id="cvn:111128465"/>
<feature type="active site" description="Proton acceptor" evidence="22">
    <location>
        <position position="684"/>
    </location>
</feature>
<dbReference type="PANTHER" id="PTHR24416">
    <property type="entry name" value="TYROSINE-PROTEIN KINASE RECEPTOR"/>
    <property type="match status" value="1"/>
</dbReference>
<dbReference type="SMART" id="SM00219">
    <property type="entry name" value="TyrKc"/>
    <property type="match status" value="1"/>
</dbReference>
<comment type="catalytic activity">
    <reaction evidence="21 26">
        <text>L-tyrosyl-[protein] + ATP = O-phospho-L-tyrosyl-[protein] + ADP + H(+)</text>
        <dbReference type="Rhea" id="RHEA:10596"/>
        <dbReference type="Rhea" id="RHEA-COMP:10136"/>
        <dbReference type="Rhea" id="RHEA-COMP:20101"/>
        <dbReference type="ChEBI" id="CHEBI:15378"/>
        <dbReference type="ChEBI" id="CHEBI:30616"/>
        <dbReference type="ChEBI" id="CHEBI:46858"/>
        <dbReference type="ChEBI" id="CHEBI:61978"/>
        <dbReference type="ChEBI" id="CHEBI:456216"/>
        <dbReference type="EC" id="2.7.10.1"/>
    </reaction>
</comment>
<keyword evidence="12 23" id="KW-0067">ATP-binding</keyword>
<dbReference type="GO" id="GO:0051897">
    <property type="term" value="P:positive regulation of phosphatidylinositol 3-kinase/protein kinase B signal transduction"/>
    <property type="evidence" value="ECO:0007669"/>
    <property type="project" value="TreeGrafter"/>
</dbReference>
<dbReference type="InterPro" id="IPR020777">
    <property type="entry name" value="NTRK"/>
</dbReference>
<keyword evidence="5" id="KW-0808">Transferase</keyword>
<dbReference type="PRINTS" id="PR00109">
    <property type="entry name" value="TYRKINASE"/>
</dbReference>
<keyword evidence="15 27" id="KW-0472">Membrane</keyword>
<evidence type="ECO:0000256" key="10">
    <source>
        <dbReference type="ARBA" id="ARBA00022777"/>
    </source>
</evidence>
<dbReference type="GeneID" id="111128465"/>
<keyword evidence="3 26" id="KW-0597">Phosphoprotein</keyword>
<evidence type="ECO:0000256" key="26">
    <source>
        <dbReference type="RuleBase" id="RU000312"/>
    </source>
</evidence>
<dbReference type="GO" id="GO:0043121">
    <property type="term" value="F:neurotrophin binding"/>
    <property type="evidence" value="ECO:0007669"/>
    <property type="project" value="TreeGrafter"/>
</dbReference>
<dbReference type="InterPro" id="IPR036179">
    <property type="entry name" value="Ig-like_dom_sf"/>
</dbReference>
<dbReference type="InterPro" id="IPR000719">
    <property type="entry name" value="Prot_kinase_dom"/>
</dbReference>
<protein>
    <recommendedName>
        <fullName evidence="26">Tyrosine-protein kinase receptor</fullName>
        <ecNumber evidence="26">2.7.10.1</ecNumber>
    </recommendedName>
</protein>
<evidence type="ECO:0000256" key="16">
    <source>
        <dbReference type="ARBA" id="ARBA00023137"/>
    </source>
</evidence>
<keyword evidence="31" id="KW-1185">Reference proteome</keyword>
<dbReference type="PROSITE" id="PS00109">
    <property type="entry name" value="PROTEIN_KINASE_TYR"/>
    <property type="match status" value="1"/>
</dbReference>
<evidence type="ECO:0000256" key="20">
    <source>
        <dbReference type="ARBA" id="ARBA00023319"/>
    </source>
</evidence>
<evidence type="ECO:0000256" key="27">
    <source>
        <dbReference type="SAM" id="Phobius"/>
    </source>
</evidence>
<gene>
    <name evidence="32" type="primary">LOC111128465</name>
</gene>
<dbReference type="InterPro" id="IPR013098">
    <property type="entry name" value="Ig_I-set"/>
</dbReference>
<evidence type="ECO:0000256" key="8">
    <source>
        <dbReference type="ARBA" id="ARBA00022737"/>
    </source>
</evidence>
<dbReference type="GO" id="GO:0007169">
    <property type="term" value="P:cell surface receptor protein tyrosine kinase signaling pathway"/>
    <property type="evidence" value="ECO:0007669"/>
    <property type="project" value="InterPro"/>
</dbReference>
<evidence type="ECO:0000256" key="28">
    <source>
        <dbReference type="SAM" id="SignalP"/>
    </source>
</evidence>
<keyword evidence="13" id="KW-0524">Neurogenesis</keyword>
<evidence type="ECO:0000313" key="32">
    <source>
        <dbReference type="RefSeq" id="XP_022329785.1"/>
    </source>
</evidence>
<evidence type="ECO:0000256" key="14">
    <source>
        <dbReference type="ARBA" id="ARBA00022989"/>
    </source>
</evidence>
<feature type="domain" description="Protein kinase" evidence="29">
    <location>
        <begin position="544"/>
        <end position="817"/>
    </location>
</feature>
<evidence type="ECO:0000256" key="1">
    <source>
        <dbReference type="ARBA" id="ARBA00004479"/>
    </source>
</evidence>
<feature type="signal peptide" evidence="28">
    <location>
        <begin position="1"/>
        <end position="28"/>
    </location>
</feature>
<dbReference type="FunFam" id="3.30.200.20:FF:000033">
    <property type="entry name" value="Tyrosine-protein kinase receptor"/>
    <property type="match status" value="1"/>
</dbReference>
<dbReference type="Gene3D" id="1.10.510.10">
    <property type="entry name" value="Transferase(Phosphotransferase) domain 1"/>
    <property type="match status" value="1"/>
</dbReference>
<dbReference type="SUPFAM" id="SSF52058">
    <property type="entry name" value="L domain-like"/>
    <property type="match status" value="1"/>
</dbReference>
<evidence type="ECO:0000256" key="19">
    <source>
        <dbReference type="ARBA" id="ARBA00023180"/>
    </source>
</evidence>
<keyword evidence="9 23" id="KW-0547">Nucleotide-binding</keyword>
<dbReference type="GO" id="GO:0043235">
    <property type="term" value="C:receptor complex"/>
    <property type="evidence" value="ECO:0007669"/>
    <property type="project" value="TreeGrafter"/>
</dbReference>
<dbReference type="InterPro" id="IPR017441">
    <property type="entry name" value="Protein_kinase_ATP_BS"/>
</dbReference>
<dbReference type="InterPro" id="IPR008266">
    <property type="entry name" value="Tyr_kinase_AS"/>
</dbReference>
<feature type="domain" description="Ig-like" evidence="30">
    <location>
        <begin position="205"/>
        <end position="293"/>
    </location>
</feature>
<evidence type="ECO:0000256" key="25">
    <source>
        <dbReference type="PROSITE-ProRule" id="PRU10141"/>
    </source>
</evidence>
<dbReference type="FunFam" id="1.10.510.10:FF:000034">
    <property type="entry name" value="Tyrosine-protein kinase receptor"/>
    <property type="match status" value="1"/>
</dbReference>
<dbReference type="InterPro" id="IPR002011">
    <property type="entry name" value="Tyr_kinase_rcpt_2_CS"/>
</dbReference>
<sequence length="832" mass="93466">MKSFAHQVASKLALVILDLTIPLMITAAKINRNCTADCTCEKIEGTYNILVVECRKRDTISEIPRLEPDLMADVTELLIEKQSNFTHLDNSTLQYYTRLERLLIEDSGLTWIDPDAIKANKQLKTLFLRRNKLTRVSWEVIEGLPILKLYLKDNPLSCNCSSKWIQELQRKKDYILGSAEELNCLDGSGESQSLRNANLQGCILPSVNIKPKTPIINESNQIVITCSGSGEPIPTVSWDTQYLTSPFNITSRDEGSTVDLIITSANASDSGWLTCSARSVAGKTSDTMLLRVNSAPHILVLNPPMMKFHYCIQFEVAGYPIPEISWLHNGKTLTKKSTVYTFYSEQPKPIYKTTGCLIFEMKNAKNNGIYTLIAKNEFGADERTVKADFMVGSAALSGPGSGSFLKPKLPGRGNMNPILPFQKNTKEPETPATASVKKEESSAVYVAIGISVFVFLTVIFVIISLIVRHYRQKVTRHTHHVTFASNSSQRPLLNSDNHMPHKTQPHQMTVMPLTSMKIVENPAYQTKNPNCGTFSISYIKRESIEFLRELGEGAFGRVFLGACKDLTSPGEVTMVAIKTLKEAAMDDAKVNFDREAELLATLLHDNIVTFYGVCIDSDTSMMVFEYMENGDLNNFLRCHGPDAKFLSKSAVLVKPLSKIELLHISNQIANGMEYLASQHFVHRDLATRNCLVGDKMIVKIGDFGMSRDVYSTDYYRVGGSTMLPVRWMPPESLLYRTFTVESDVWSFGVVLWEIFTYGRQPWYELSNHEVIHYVTNGSTLQPPGTDVCPEEVAKLMTACWKRQPHDRLSIKEIHYKLDRICMSQPTYLDLIA</sequence>
<keyword evidence="16" id="KW-0829">Tyrosine-protein kinase</keyword>
<dbReference type="GO" id="GO:0007399">
    <property type="term" value="P:nervous system development"/>
    <property type="evidence" value="ECO:0007669"/>
    <property type="project" value="UniProtKB-KW"/>
</dbReference>
<keyword evidence="17" id="KW-1015">Disulfide bond</keyword>
<keyword evidence="14 27" id="KW-1133">Transmembrane helix</keyword>
<dbReference type="SUPFAM" id="SSF48726">
    <property type="entry name" value="Immunoglobulin"/>
    <property type="match status" value="2"/>
</dbReference>
<comment type="similarity">
    <text evidence="26">Belongs to the protein kinase superfamily. Tyr protein kinase family. Insulin receptor subfamily.</text>
</comment>
<comment type="subcellular location">
    <subcellularLocation>
        <location evidence="1">Membrane</location>
        <topology evidence="1">Single-pass type I membrane protein</topology>
    </subcellularLocation>
</comment>
<evidence type="ECO:0000256" key="22">
    <source>
        <dbReference type="PIRSR" id="PIRSR620777-50"/>
    </source>
</evidence>
<dbReference type="InterPro" id="IPR007110">
    <property type="entry name" value="Ig-like_dom"/>
</dbReference>
<feature type="transmembrane region" description="Helical" evidence="27">
    <location>
        <begin position="443"/>
        <end position="467"/>
    </location>
</feature>
<dbReference type="RefSeq" id="XP_022329785.1">
    <property type="nucleotide sequence ID" value="XM_022474077.1"/>
</dbReference>
<dbReference type="PRINTS" id="PR01939">
    <property type="entry name" value="NTKRECEPTOR"/>
</dbReference>
<dbReference type="Gene3D" id="3.30.200.20">
    <property type="entry name" value="Phosphorylase Kinase, domain 1"/>
    <property type="match status" value="1"/>
</dbReference>
<evidence type="ECO:0000256" key="17">
    <source>
        <dbReference type="ARBA" id="ARBA00023157"/>
    </source>
</evidence>
<dbReference type="InterPro" id="IPR013783">
    <property type="entry name" value="Ig-like_fold"/>
</dbReference>
<feature type="site" description="Interaction with SHC1" evidence="24">
    <location>
        <position position="524"/>
    </location>
</feature>
<feature type="chain" id="PRO_5034077297" description="Tyrosine-protein kinase receptor" evidence="28">
    <location>
        <begin position="29"/>
        <end position="832"/>
    </location>
</feature>
<evidence type="ECO:0000259" key="29">
    <source>
        <dbReference type="PROSITE" id="PS50011"/>
    </source>
</evidence>
<dbReference type="Proteomes" id="UP000694844">
    <property type="component" value="Chromosome 4"/>
</dbReference>
<dbReference type="GO" id="GO:0030154">
    <property type="term" value="P:cell differentiation"/>
    <property type="evidence" value="ECO:0007669"/>
    <property type="project" value="UniProtKB-KW"/>
</dbReference>
<evidence type="ECO:0000256" key="11">
    <source>
        <dbReference type="ARBA" id="ARBA00022782"/>
    </source>
</evidence>
<dbReference type="PROSITE" id="PS00107">
    <property type="entry name" value="PROTEIN_KINASE_ATP"/>
    <property type="match status" value="1"/>
</dbReference>
<dbReference type="GO" id="GO:1990090">
    <property type="term" value="P:cellular response to nerve growth factor stimulus"/>
    <property type="evidence" value="ECO:0007669"/>
    <property type="project" value="TreeGrafter"/>
</dbReference>
<keyword evidence="4" id="KW-0433">Leucine-rich repeat</keyword>
<dbReference type="Pfam" id="PF13855">
    <property type="entry name" value="LRR_8"/>
    <property type="match status" value="1"/>
</dbReference>
<evidence type="ECO:0000256" key="18">
    <source>
        <dbReference type="ARBA" id="ARBA00023170"/>
    </source>
</evidence>
<keyword evidence="10" id="KW-0418">Kinase</keyword>
<evidence type="ECO:0000256" key="9">
    <source>
        <dbReference type="ARBA" id="ARBA00022741"/>
    </source>
</evidence>
<name>A0A8B8DPR3_CRAVI</name>
<keyword evidence="6 26" id="KW-0812">Transmembrane</keyword>
<keyword evidence="20" id="KW-0393">Immunoglobulin domain</keyword>
<dbReference type="InterPro" id="IPR003599">
    <property type="entry name" value="Ig_sub"/>
</dbReference>
<dbReference type="AlphaFoldDB" id="A0A8B8DPR3"/>
<keyword evidence="2" id="KW-0217">Developmental protein</keyword>
<dbReference type="InterPro" id="IPR001611">
    <property type="entry name" value="Leu-rich_rpt"/>
</dbReference>
<dbReference type="SUPFAM" id="SSF56112">
    <property type="entry name" value="Protein kinase-like (PK-like)"/>
    <property type="match status" value="1"/>
</dbReference>
<dbReference type="GO" id="GO:0005030">
    <property type="term" value="F:neurotrophin receptor activity"/>
    <property type="evidence" value="ECO:0007669"/>
    <property type="project" value="TreeGrafter"/>
</dbReference>
<dbReference type="PROSITE" id="PS00239">
    <property type="entry name" value="RECEPTOR_TYR_KIN_II"/>
    <property type="match status" value="1"/>
</dbReference>
<evidence type="ECO:0000256" key="4">
    <source>
        <dbReference type="ARBA" id="ARBA00022614"/>
    </source>
</evidence>
<dbReference type="SMART" id="SM00409">
    <property type="entry name" value="IG"/>
    <property type="match status" value="1"/>
</dbReference>
<feature type="site" description="Interaction with PLCG1" evidence="24">
    <location>
        <position position="827"/>
    </location>
</feature>
<dbReference type="PANTHER" id="PTHR24416:SF614">
    <property type="entry name" value="PROTEIN KINASE DOMAIN-CONTAINING PROTEIN"/>
    <property type="match status" value="1"/>
</dbReference>
<keyword evidence="11" id="KW-0221">Differentiation</keyword>
<evidence type="ECO:0000256" key="6">
    <source>
        <dbReference type="ARBA" id="ARBA00022692"/>
    </source>
</evidence>
<evidence type="ECO:0000256" key="5">
    <source>
        <dbReference type="ARBA" id="ARBA00022679"/>
    </source>
</evidence>
<dbReference type="GO" id="GO:0004714">
    <property type="term" value="F:transmembrane receptor protein tyrosine kinase activity"/>
    <property type="evidence" value="ECO:0007669"/>
    <property type="project" value="UniProtKB-EC"/>
</dbReference>
<keyword evidence="8" id="KW-0677">Repeat</keyword>
<dbReference type="Pfam" id="PF13927">
    <property type="entry name" value="Ig_3"/>
    <property type="match status" value="1"/>
</dbReference>
<evidence type="ECO:0000256" key="13">
    <source>
        <dbReference type="ARBA" id="ARBA00022902"/>
    </source>
</evidence>
<dbReference type="Gene3D" id="3.80.10.10">
    <property type="entry name" value="Ribonuclease Inhibitor"/>
    <property type="match status" value="1"/>
</dbReference>
<dbReference type="InterPro" id="IPR032675">
    <property type="entry name" value="LRR_dom_sf"/>
</dbReference>
<evidence type="ECO:0000256" key="21">
    <source>
        <dbReference type="ARBA" id="ARBA00051243"/>
    </source>
</evidence>
<dbReference type="Pfam" id="PF07679">
    <property type="entry name" value="I-set"/>
    <property type="match status" value="1"/>
</dbReference>
<dbReference type="GO" id="GO:0030424">
    <property type="term" value="C:axon"/>
    <property type="evidence" value="ECO:0007669"/>
    <property type="project" value="TreeGrafter"/>
</dbReference>
<proteinExistence type="inferred from homology"/>
<dbReference type="InterPro" id="IPR001245">
    <property type="entry name" value="Ser-Thr/Tyr_kinase_cat_dom"/>
</dbReference>
<dbReference type="Pfam" id="PF07714">
    <property type="entry name" value="PK_Tyr_Ser-Thr"/>
    <property type="match status" value="1"/>
</dbReference>
<evidence type="ECO:0000256" key="3">
    <source>
        <dbReference type="ARBA" id="ARBA00022553"/>
    </source>
</evidence>
<dbReference type="GO" id="GO:0010976">
    <property type="term" value="P:positive regulation of neuron projection development"/>
    <property type="evidence" value="ECO:0007669"/>
    <property type="project" value="TreeGrafter"/>
</dbReference>
<evidence type="ECO:0000256" key="23">
    <source>
        <dbReference type="PIRSR" id="PIRSR620777-51"/>
    </source>
</evidence>
<feature type="binding site" evidence="23 25">
    <location>
        <position position="578"/>
    </location>
    <ligand>
        <name>ATP</name>
        <dbReference type="ChEBI" id="CHEBI:30616"/>
    </ligand>
</feature>
<dbReference type="EC" id="2.7.10.1" evidence="26"/>
<dbReference type="OrthoDB" id="3256376at2759"/>
<evidence type="ECO:0000256" key="7">
    <source>
        <dbReference type="ARBA" id="ARBA00022729"/>
    </source>
</evidence>
<dbReference type="PROSITE" id="PS50835">
    <property type="entry name" value="IG_LIKE"/>
    <property type="match status" value="1"/>
</dbReference>
<dbReference type="GO" id="GO:0005886">
    <property type="term" value="C:plasma membrane"/>
    <property type="evidence" value="ECO:0007669"/>
    <property type="project" value="InterPro"/>
</dbReference>
<evidence type="ECO:0000313" key="31">
    <source>
        <dbReference type="Proteomes" id="UP000694844"/>
    </source>
</evidence>
<feature type="binding site" evidence="23">
    <location>
        <begin position="550"/>
        <end position="558"/>
    </location>
    <ligand>
        <name>ATP</name>
        <dbReference type="ChEBI" id="CHEBI:30616"/>
    </ligand>
</feature>
<reference evidence="32" key="1">
    <citation type="submission" date="2025-08" db="UniProtKB">
        <authorList>
            <consortium name="RefSeq"/>
        </authorList>
    </citation>
    <scope>IDENTIFICATION</scope>
    <source>
        <tissue evidence="32">Whole sample</tissue>
    </source>
</reference>
<dbReference type="PROSITE" id="PS50011">
    <property type="entry name" value="PROTEIN_KINASE_DOM"/>
    <property type="match status" value="1"/>
</dbReference>
<dbReference type="InterPro" id="IPR050122">
    <property type="entry name" value="RTK"/>
</dbReference>
<dbReference type="InterPro" id="IPR020635">
    <property type="entry name" value="Tyr_kinase_cat_dom"/>
</dbReference>
<organism evidence="31 32">
    <name type="scientific">Crassostrea virginica</name>
    <name type="common">Eastern oyster</name>
    <dbReference type="NCBI Taxonomy" id="6565"/>
    <lineage>
        <taxon>Eukaryota</taxon>
        <taxon>Metazoa</taxon>
        <taxon>Spiralia</taxon>
        <taxon>Lophotrochozoa</taxon>
        <taxon>Mollusca</taxon>
        <taxon>Bivalvia</taxon>
        <taxon>Autobranchia</taxon>
        <taxon>Pteriomorphia</taxon>
        <taxon>Ostreida</taxon>
        <taxon>Ostreoidea</taxon>
        <taxon>Ostreidae</taxon>
        <taxon>Crassostrea</taxon>
    </lineage>
</organism>
<evidence type="ECO:0000256" key="15">
    <source>
        <dbReference type="ARBA" id="ARBA00023136"/>
    </source>
</evidence>
<evidence type="ECO:0000256" key="2">
    <source>
        <dbReference type="ARBA" id="ARBA00022473"/>
    </source>
</evidence>